<dbReference type="InterPro" id="IPR009057">
    <property type="entry name" value="Homeodomain-like_sf"/>
</dbReference>
<dbReference type="PANTHER" id="PTHR30055:SF234">
    <property type="entry name" value="HTH-TYPE TRANSCRIPTIONAL REGULATOR BETI"/>
    <property type="match status" value="1"/>
</dbReference>
<gene>
    <name evidence="6" type="ORF">HW566_07735</name>
</gene>
<keyword evidence="1" id="KW-0805">Transcription regulation</keyword>
<dbReference type="InterPro" id="IPR001647">
    <property type="entry name" value="HTH_TetR"/>
</dbReference>
<dbReference type="GO" id="GO:0000976">
    <property type="term" value="F:transcription cis-regulatory region binding"/>
    <property type="evidence" value="ECO:0007669"/>
    <property type="project" value="TreeGrafter"/>
</dbReference>
<name>A0A7D5F933_9MICO</name>
<evidence type="ECO:0000259" key="5">
    <source>
        <dbReference type="PROSITE" id="PS50977"/>
    </source>
</evidence>
<dbReference type="SUPFAM" id="SSF46689">
    <property type="entry name" value="Homeodomain-like"/>
    <property type="match status" value="1"/>
</dbReference>
<organism evidence="6 7">
    <name type="scientific">Microbacterium oleivorans</name>
    <dbReference type="NCBI Taxonomy" id="273677"/>
    <lineage>
        <taxon>Bacteria</taxon>
        <taxon>Bacillati</taxon>
        <taxon>Actinomycetota</taxon>
        <taxon>Actinomycetes</taxon>
        <taxon>Micrococcales</taxon>
        <taxon>Microbacteriaceae</taxon>
        <taxon>Microbacterium</taxon>
    </lineage>
</organism>
<keyword evidence="2 4" id="KW-0238">DNA-binding</keyword>
<evidence type="ECO:0000256" key="2">
    <source>
        <dbReference type="ARBA" id="ARBA00023125"/>
    </source>
</evidence>
<evidence type="ECO:0000313" key="7">
    <source>
        <dbReference type="Proteomes" id="UP000509638"/>
    </source>
</evidence>
<evidence type="ECO:0000313" key="6">
    <source>
        <dbReference type="EMBL" id="QLD11669.1"/>
    </source>
</evidence>
<dbReference type="PROSITE" id="PS50977">
    <property type="entry name" value="HTH_TETR_2"/>
    <property type="match status" value="1"/>
</dbReference>
<dbReference type="Gene3D" id="1.10.357.10">
    <property type="entry name" value="Tetracycline Repressor, domain 2"/>
    <property type="match status" value="1"/>
</dbReference>
<dbReference type="Pfam" id="PF00440">
    <property type="entry name" value="TetR_N"/>
    <property type="match status" value="1"/>
</dbReference>
<dbReference type="Gene3D" id="1.10.10.60">
    <property type="entry name" value="Homeodomain-like"/>
    <property type="match status" value="1"/>
</dbReference>
<dbReference type="InterPro" id="IPR050109">
    <property type="entry name" value="HTH-type_TetR-like_transc_reg"/>
</dbReference>
<sequence length="196" mass="21674">MPATEPSRDGLRGFTREAVRQRLADIALDLFAEHGFDAVTVEQVADAAGISARSLHRYFRSKEDMVIGVPESYGDLVRVALEDRPADEPVMRSLLAAYTAMMGSRAQTERDRVAMRLMSATPALRARNMEKHSLWSEMLAPIVAQRLSGDDVDLRARALVQASLGAFTLALTTWGDAGEDRSVQNLLLVTFRDLVR</sequence>
<dbReference type="AlphaFoldDB" id="A0A7D5F933"/>
<keyword evidence="3" id="KW-0804">Transcription</keyword>
<evidence type="ECO:0000256" key="1">
    <source>
        <dbReference type="ARBA" id="ARBA00023015"/>
    </source>
</evidence>
<dbReference type="Pfam" id="PF17754">
    <property type="entry name" value="TetR_C_14"/>
    <property type="match status" value="1"/>
</dbReference>
<dbReference type="GO" id="GO:0003700">
    <property type="term" value="F:DNA-binding transcription factor activity"/>
    <property type="evidence" value="ECO:0007669"/>
    <property type="project" value="TreeGrafter"/>
</dbReference>
<dbReference type="PANTHER" id="PTHR30055">
    <property type="entry name" value="HTH-TYPE TRANSCRIPTIONAL REGULATOR RUTR"/>
    <property type="match status" value="1"/>
</dbReference>
<feature type="domain" description="HTH tetR-type" evidence="5">
    <location>
        <begin position="17"/>
        <end position="77"/>
    </location>
</feature>
<accession>A0A7D5F933</accession>
<dbReference type="EMBL" id="CP058316">
    <property type="protein sequence ID" value="QLD11669.1"/>
    <property type="molecule type" value="Genomic_DNA"/>
</dbReference>
<dbReference type="InterPro" id="IPR023772">
    <property type="entry name" value="DNA-bd_HTH_TetR-type_CS"/>
</dbReference>
<dbReference type="InterPro" id="IPR041347">
    <property type="entry name" value="MftR_C"/>
</dbReference>
<dbReference type="PROSITE" id="PS01081">
    <property type="entry name" value="HTH_TETR_1"/>
    <property type="match status" value="1"/>
</dbReference>
<dbReference type="Proteomes" id="UP000509638">
    <property type="component" value="Chromosome"/>
</dbReference>
<dbReference type="PRINTS" id="PR00455">
    <property type="entry name" value="HTHTETR"/>
</dbReference>
<evidence type="ECO:0000256" key="4">
    <source>
        <dbReference type="PROSITE-ProRule" id="PRU00335"/>
    </source>
</evidence>
<proteinExistence type="predicted"/>
<feature type="DNA-binding region" description="H-T-H motif" evidence="4">
    <location>
        <begin position="40"/>
        <end position="59"/>
    </location>
</feature>
<protein>
    <submittedName>
        <fullName evidence="6">TetR family transcriptional regulator</fullName>
    </submittedName>
</protein>
<dbReference type="RefSeq" id="WP_178011792.1">
    <property type="nucleotide sequence ID" value="NZ_CP058316.1"/>
</dbReference>
<evidence type="ECO:0000256" key="3">
    <source>
        <dbReference type="ARBA" id="ARBA00023163"/>
    </source>
</evidence>
<reference evidence="6 7" key="1">
    <citation type="submission" date="2020-06" db="EMBL/GenBank/DDBJ databases">
        <authorList>
            <person name="Jo H."/>
        </authorList>
    </citation>
    <scope>NUCLEOTIDE SEQUENCE [LARGE SCALE GENOMIC DNA]</scope>
    <source>
        <strain evidence="6 7">I46</strain>
    </source>
</reference>